<evidence type="ECO:0000313" key="2">
    <source>
        <dbReference type="EMBL" id="ETK07341.1"/>
    </source>
</evidence>
<dbReference type="PANTHER" id="PTHR32182">
    <property type="entry name" value="DNA REPLICATION AND REPAIR PROTEIN RECF"/>
    <property type="match status" value="1"/>
</dbReference>
<dbReference type="PATRIC" id="fig|1411021.3.peg.2535"/>
<dbReference type="Gene3D" id="3.40.50.300">
    <property type="entry name" value="P-loop containing nucleotide triphosphate hydrolases"/>
    <property type="match status" value="1"/>
</dbReference>
<name>W2CLG8_9BACT</name>
<dbReference type="GO" id="GO:0016887">
    <property type="term" value="F:ATP hydrolysis activity"/>
    <property type="evidence" value="ECO:0007669"/>
    <property type="project" value="InterPro"/>
</dbReference>
<dbReference type="EMBL" id="AYYD01001286">
    <property type="protein sequence ID" value="ETK07341.1"/>
    <property type="molecule type" value="Genomic_DNA"/>
</dbReference>
<dbReference type="GO" id="GO:0006302">
    <property type="term" value="P:double-strand break repair"/>
    <property type="evidence" value="ECO:0007669"/>
    <property type="project" value="TreeGrafter"/>
</dbReference>
<dbReference type="AlphaFoldDB" id="W2CLG8"/>
<dbReference type="Pfam" id="PF13304">
    <property type="entry name" value="AAA_21"/>
    <property type="match status" value="1"/>
</dbReference>
<feature type="domain" description="ATPase AAA-type core" evidence="1">
    <location>
        <begin position="22"/>
        <end position="300"/>
    </location>
</feature>
<protein>
    <submittedName>
        <fullName evidence="2">ATPase</fullName>
    </submittedName>
</protein>
<dbReference type="InterPro" id="IPR003959">
    <property type="entry name" value="ATPase_AAA_core"/>
</dbReference>
<dbReference type="InterPro" id="IPR027417">
    <property type="entry name" value="P-loop_NTPase"/>
</dbReference>
<dbReference type="Proteomes" id="UP000018874">
    <property type="component" value="Unassembled WGS sequence"/>
</dbReference>
<dbReference type="InterPro" id="IPR014555">
    <property type="entry name" value="RecF-like"/>
</dbReference>
<accession>W2CLG8</accession>
<dbReference type="PIRSF" id="PIRSF029347">
    <property type="entry name" value="RecF"/>
    <property type="match status" value="1"/>
</dbReference>
<dbReference type="GO" id="GO:0005524">
    <property type="term" value="F:ATP binding"/>
    <property type="evidence" value="ECO:0007669"/>
    <property type="project" value="InterPro"/>
</dbReference>
<comment type="caution">
    <text evidence="2">The sequence shown here is derived from an EMBL/GenBank/DDBJ whole genome shotgun (WGS) entry which is preliminary data.</text>
</comment>
<reference evidence="2 3" key="1">
    <citation type="submission" date="2013-11" db="EMBL/GenBank/DDBJ databases">
        <title>Single cell genomics of uncultured Tannerella BU063 (oral taxon 286).</title>
        <authorList>
            <person name="Beall C.J."/>
            <person name="Campbell A.G."/>
            <person name="Griffen A.L."/>
            <person name="Podar M."/>
            <person name="Leys E.J."/>
        </authorList>
    </citation>
    <scope>NUCLEOTIDE SEQUENCE [LARGE SCALE GENOMIC DNA]</scope>
    <source>
        <strain evidence="2">Cell 6/7/9</strain>
    </source>
</reference>
<proteinExistence type="predicted"/>
<dbReference type="SUPFAM" id="SSF52540">
    <property type="entry name" value="P-loop containing nucleoside triphosphate hydrolases"/>
    <property type="match status" value="1"/>
</dbReference>
<evidence type="ECO:0000259" key="1">
    <source>
        <dbReference type="Pfam" id="PF13304"/>
    </source>
</evidence>
<sequence>MDKIEIHGYKSIKDLVLPFRPINILIGSNGSGKSNFLSFFEFLSQIYRRNLQSHVALKGLETFLHKGYKVTDEISASVYYSKEFCHTFTLRKGDDHFVFTKEKWGNDAKQVDLTLPNQMESNSDLLFQEGSSLTYFTFRKNATTYHFNDTGANSPFNQGANIDADFPFLYEDGRNIAAYLYHIREEHPKTYRFIVATIQSIAPYFLDFYLEPNNNGLMKLLWQSRYASTVYSVNDFSDGTIRFIALAALFLQPELPRTLIVDEPELGLHPAAIAKLSGLIQSAATRKCQVIIATQSADLISYFQPEDIITVDQKEGASIFKRLNKEELEVWMEDYTMGDLWKQNIIAAGQP</sequence>
<organism evidence="2 3">
    <name type="scientific">Tannerella sp. oral taxon BU063 isolate Cell 6/7/9</name>
    <dbReference type="NCBI Taxonomy" id="1411021"/>
    <lineage>
        <taxon>Bacteria</taxon>
        <taxon>Pseudomonadati</taxon>
        <taxon>Bacteroidota</taxon>
        <taxon>Bacteroidia</taxon>
        <taxon>Bacteroidales</taxon>
        <taxon>Tannerellaceae</taxon>
        <taxon>Tannerella</taxon>
    </lineage>
</organism>
<dbReference type="GO" id="GO:0000731">
    <property type="term" value="P:DNA synthesis involved in DNA repair"/>
    <property type="evidence" value="ECO:0007669"/>
    <property type="project" value="TreeGrafter"/>
</dbReference>
<dbReference type="CDD" id="cd00267">
    <property type="entry name" value="ABC_ATPase"/>
    <property type="match status" value="1"/>
</dbReference>
<gene>
    <name evidence="2" type="ORF">T231_17755</name>
</gene>
<dbReference type="PANTHER" id="PTHR32182:SF22">
    <property type="entry name" value="ATP-DEPENDENT ENDONUCLEASE, OLD FAMILY-RELATED"/>
    <property type="match status" value="1"/>
</dbReference>
<keyword evidence="3" id="KW-1185">Reference proteome</keyword>
<evidence type="ECO:0000313" key="3">
    <source>
        <dbReference type="Proteomes" id="UP000018874"/>
    </source>
</evidence>